<dbReference type="GO" id="GO:0043190">
    <property type="term" value="C:ATP-binding cassette (ABC) transporter complex"/>
    <property type="evidence" value="ECO:0007669"/>
    <property type="project" value="InterPro"/>
</dbReference>
<dbReference type="InterPro" id="IPR005770">
    <property type="entry name" value="PhnD"/>
</dbReference>
<dbReference type="OrthoDB" id="9776786at2"/>
<dbReference type="NCBIfam" id="TIGR01098">
    <property type="entry name" value="3A0109s03R"/>
    <property type="match status" value="1"/>
</dbReference>
<dbReference type="Pfam" id="PF12974">
    <property type="entry name" value="Phosphonate-bd"/>
    <property type="match status" value="1"/>
</dbReference>
<dbReference type="PROSITE" id="PS51257">
    <property type="entry name" value="PROKAR_LIPOPROTEIN"/>
    <property type="match status" value="1"/>
</dbReference>
<dbReference type="EMBL" id="FOMT01000006">
    <property type="protein sequence ID" value="SFF20251.1"/>
    <property type="molecule type" value="Genomic_DNA"/>
</dbReference>
<dbReference type="STRING" id="1045775.SAMN05216378_5435"/>
<dbReference type="Proteomes" id="UP000198855">
    <property type="component" value="Unassembled WGS sequence"/>
</dbReference>
<protein>
    <submittedName>
        <fullName evidence="4">Phosphonate transport system substrate-binding protein</fullName>
    </submittedName>
</protein>
<evidence type="ECO:0000313" key="4">
    <source>
        <dbReference type="EMBL" id="SFF20251.1"/>
    </source>
</evidence>
<evidence type="ECO:0000256" key="3">
    <source>
        <dbReference type="SAM" id="SignalP"/>
    </source>
</evidence>
<evidence type="ECO:0000313" key="5">
    <source>
        <dbReference type="Proteomes" id="UP000198855"/>
    </source>
</evidence>
<dbReference type="PANTHER" id="PTHR35841">
    <property type="entry name" value="PHOSPHONATES-BINDING PERIPLASMIC PROTEIN"/>
    <property type="match status" value="1"/>
</dbReference>
<dbReference type="GO" id="GO:0055085">
    <property type="term" value="P:transmembrane transport"/>
    <property type="evidence" value="ECO:0007669"/>
    <property type="project" value="InterPro"/>
</dbReference>
<accession>A0A1I2GUJ6</accession>
<sequence length="299" mass="32244">MKKALLIMTLFVVALTMLAGCSSNKGGAPKKFVIAYLPGENSDTAIKLNKDFETKLSEKLGVPVESYKATSYNAAIEAMKNGKADYALFGPFSYIVAVDRANVEPVAEISIPAMANAPASVILVKKDSPIQTLADLKGKTFGFVDPVSTTGHLLPKSILAEQLDLTPEEIEQGFFKDVQFAGGHDKAVLGLLRGQYDAIGTASMMPAMLEAKGIIEKDSYRTIGESQPLPGTAIGIRKDLPEDFKASVKEFLLSYDNPEYLEGIVGSKDAKFIEAKDSDFDGLRDIAKKLNLSPDDLLK</sequence>
<evidence type="ECO:0000256" key="2">
    <source>
        <dbReference type="ARBA" id="ARBA00022729"/>
    </source>
</evidence>
<dbReference type="PANTHER" id="PTHR35841:SF1">
    <property type="entry name" value="PHOSPHONATES-BINDING PERIPLASMIC PROTEIN"/>
    <property type="match status" value="1"/>
</dbReference>
<feature type="chain" id="PRO_5038533758" evidence="3">
    <location>
        <begin position="20"/>
        <end position="299"/>
    </location>
</feature>
<dbReference type="AlphaFoldDB" id="A0A1I2GUJ6"/>
<dbReference type="RefSeq" id="WP_091189655.1">
    <property type="nucleotide sequence ID" value="NZ_FOMT01000006.1"/>
</dbReference>
<name>A0A1I2GUJ6_9BACL</name>
<dbReference type="CDD" id="cd01071">
    <property type="entry name" value="PBP2_PhnD_like"/>
    <property type="match status" value="1"/>
</dbReference>
<feature type="signal peptide" evidence="3">
    <location>
        <begin position="1"/>
        <end position="19"/>
    </location>
</feature>
<comment type="similarity">
    <text evidence="1">Belongs to the phosphate/phosphite/phosphonate binding protein family.</text>
</comment>
<keyword evidence="5" id="KW-1185">Reference proteome</keyword>
<evidence type="ECO:0000256" key="1">
    <source>
        <dbReference type="ARBA" id="ARBA00007162"/>
    </source>
</evidence>
<gene>
    <name evidence="4" type="ORF">SAMN05216378_5435</name>
</gene>
<proteinExistence type="inferred from homology"/>
<organism evidence="4 5">
    <name type="scientific">Paenibacillus catalpae</name>
    <dbReference type="NCBI Taxonomy" id="1045775"/>
    <lineage>
        <taxon>Bacteria</taxon>
        <taxon>Bacillati</taxon>
        <taxon>Bacillota</taxon>
        <taxon>Bacilli</taxon>
        <taxon>Bacillales</taxon>
        <taxon>Paenibacillaceae</taxon>
        <taxon>Paenibacillus</taxon>
    </lineage>
</organism>
<keyword evidence="2 3" id="KW-0732">Signal</keyword>
<dbReference type="Gene3D" id="3.40.190.10">
    <property type="entry name" value="Periplasmic binding protein-like II"/>
    <property type="match status" value="2"/>
</dbReference>
<dbReference type="SUPFAM" id="SSF53850">
    <property type="entry name" value="Periplasmic binding protein-like II"/>
    <property type="match status" value="1"/>
</dbReference>
<reference evidence="5" key="1">
    <citation type="submission" date="2016-10" db="EMBL/GenBank/DDBJ databases">
        <authorList>
            <person name="Varghese N."/>
            <person name="Submissions S."/>
        </authorList>
    </citation>
    <scope>NUCLEOTIDE SEQUENCE [LARGE SCALE GENOMIC DNA]</scope>
    <source>
        <strain evidence="5">CGMCC 1.10784</strain>
    </source>
</reference>